<organism evidence="1 3">
    <name type="scientific">Araneus ventricosus</name>
    <name type="common">Orbweaver spider</name>
    <name type="synonym">Epeira ventricosa</name>
    <dbReference type="NCBI Taxonomy" id="182803"/>
    <lineage>
        <taxon>Eukaryota</taxon>
        <taxon>Metazoa</taxon>
        <taxon>Ecdysozoa</taxon>
        <taxon>Arthropoda</taxon>
        <taxon>Chelicerata</taxon>
        <taxon>Arachnida</taxon>
        <taxon>Araneae</taxon>
        <taxon>Araneomorphae</taxon>
        <taxon>Entelegynae</taxon>
        <taxon>Araneoidea</taxon>
        <taxon>Araneidae</taxon>
        <taxon>Araneus</taxon>
    </lineage>
</organism>
<dbReference type="EMBL" id="BGPR01188492">
    <property type="protein sequence ID" value="GBM84323.1"/>
    <property type="molecule type" value="Genomic_DNA"/>
</dbReference>
<name>A0A4Y2J4M7_ARAVE</name>
<keyword evidence="3" id="KW-1185">Reference proteome</keyword>
<dbReference type="AlphaFoldDB" id="A0A4Y2J4M7"/>
<proteinExistence type="predicted"/>
<evidence type="ECO:0000313" key="1">
    <source>
        <dbReference type="EMBL" id="GBM84172.1"/>
    </source>
</evidence>
<gene>
    <name evidence="2" type="ORF">AVEN_217328_1</name>
    <name evidence="1" type="ORF">AVEN_254692_1</name>
</gene>
<reference evidence="1 3" key="1">
    <citation type="journal article" date="2019" name="Sci. Rep.">
        <title>Orb-weaving spider Araneus ventricosus genome elucidates the spidroin gene catalogue.</title>
        <authorList>
            <person name="Kono N."/>
            <person name="Nakamura H."/>
            <person name="Ohtoshi R."/>
            <person name="Moran D.A.P."/>
            <person name="Shinohara A."/>
            <person name="Yoshida Y."/>
            <person name="Fujiwara M."/>
            <person name="Mori M."/>
            <person name="Tomita M."/>
            <person name="Arakawa K."/>
        </authorList>
    </citation>
    <scope>NUCLEOTIDE SEQUENCE [LARGE SCALE GENOMIC DNA]</scope>
</reference>
<dbReference type="Proteomes" id="UP000499080">
    <property type="component" value="Unassembled WGS sequence"/>
</dbReference>
<evidence type="ECO:0000313" key="3">
    <source>
        <dbReference type="Proteomes" id="UP000499080"/>
    </source>
</evidence>
<feature type="non-terminal residue" evidence="1">
    <location>
        <position position="53"/>
    </location>
</feature>
<comment type="caution">
    <text evidence="1">The sequence shown here is derived from an EMBL/GenBank/DDBJ whole genome shotgun (WGS) entry which is preliminary data.</text>
</comment>
<sequence length="53" mass="6343">MWMYGNLESNWTKKTTRNYKSGFALTVLFQLEKDCDLVSSKWGYRQCEEDDPE</sequence>
<evidence type="ECO:0000313" key="2">
    <source>
        <dbReference type="EMBL" id="GBM84323.1"/>
    </source>
</evidence>
<accession>A0A4Y2J4M7</accession>
<dbReference type="EMBL" id="BGPR01188437">
    <property type="protein sequence ID" value="GBM84172.1"/>
    <property type="molecule type" value="Genomic_DNA"/>
</dbReference>
<protein>
    <submittedName>
        <fullName evidence="1">Uncharacterized protein</fullName>
    </submittedName>
</protein>